<dbReference type="OrthoDB" id="6160520at2"/>
<keyword evidence="2" id="KW-1185">Reference proteome</keyword>
<dbReference type="RefSeq" id="WP_067015281.1">
    <property type="nucleotide sequence ID" value="NZ_FLOB01000003.1"/>
</dbReference>
<dbReference type="STRING" id="1792290.MSP8886_01825"/>
<evidence type="ECO:0000313" key="1">
    <source>
        <dbReference type="EMBL" id="SBS30477.1"/>
    </source>
</evidence>
<proteinExistence type="predicted"/>
<reference evidence="1 2" key="1">
    <citation type="submission" date="2016-06" db="EMBL/GenBank/DDBJ databases">
        <authorList>
            <person name="Kjaerup R.B."/>
            <person name="Dalgaard T.S."/>
            <person name="Juul-Madsen H.R."/>
        </authorList>
    </citation>
    <scope>NUCLEOTIDE SEQUENCE [LARGE SCALE GENOMIC DNA]</scope>
    <source>
        <strain evidence="1 2">CECT 8886</strain>
    </source>
</reference>
<evidence type="ECO:0000313" key="2">
    <source>
        <dbReference type="Proteomes" id="UP000092544"/>
    </source>
</evidence>
<accession>A0A1A8TCK2</accession>
<dbReference type="EMBL" id="FLOB01000003">
    <property type="protein sequence ID" value="SBS30477.1"/>
    <property type="molecule type" value="Genomic_DNA"/>
</dbReference>
<gene>
    <name evidence="1" type="ORF">MSP8886_01825</name>
</gene>
<sequence>MFAQVDSALKAAITTALGSHVKEVASHPGHWSKDVVNSMLLSAPAVYTSFTKGKLFDENKLKSRWTLYLITQYPAGDEQSSAYALIVRLLQALHGLELEQADGLMFKSVKNLAHLAEDQTGYQCHELEFSLLMPWPDQVALDDLDDFLRYHADETTLDGKQVLIAADTKVL</sequence>
<organism evidence="1 2">
    <name type="scientific">Marinomonas spartinae</name>
    <dbReference type="NCBI Taxonomy" id="1792290"/>
    <lineage>
        <taxon>Bacteria</taxon>
        <taxon>Pseudomonadati</taxon>
        <taxon>Pseudomonadota</taxon>
        <taxon>Gammaproteobacteria</taxon>
        <taxon>Oceanospirillales</taxon>
        <taxon>Oceanospirillaceae</taxon>
        <taxon>Marinomonas</taxon>
    </lineage>
</organism>
<protein>
    <submittedName>
        <fullName evidence="1">Uncharacterized protein</fullName>
    </submittedName>
</protein>
<dbReference type="Proteomes" id="UP000092544">
    <property type="component" value="Unassembled WGS sequence"/>
</dbReference>
<dbReference type="InterPro" id="IPR014972">
    <property type="entry name" value="Phage_Mu_Gp37"/>
</dbReference>
<dbReference type="AlphaFoldDB" id="A0A1A8TCK2"/>
<name>A0A1A8TCK2_9GAMM</name>
<dbReference type="Pfam" id="PF08873">
    <property type="entry name" value="Phage_Mu_Gp37"/>
    <property type="match status" value="1"/>
</dbReference>